<feature type="region of interest" description="Disordered" evidence="1">
    <location>
        <begin position="82"/>
        <end position="114"/>
    </location>
</feature>
<dbReference type="Proteomes" id="UP000054558">
    <property type="component" value="Unassembled WGS sequence"/>
</dbReference>
<reference evidence="2 3" key="1">
    <citation type="journal article" date="2014" name="Nat. Commun.">
        <title>Klebsormidium flaccidum genome reveals primary factors for plant terrestrial adaptation.</title>
        <authorList>
            <person name="Hori K."/>
            <person name="Maruyama F."/>
            <person name="Fujisawa T."/>
            <person name="Togashi T."/>
            <person name="Yamamoto N."/>
            <person name="Seo M."/>
            <person name="Sato S."/>
            <person name="Yamada T."/>
            <person name="Mori H."/>
            <person name="Tajima N."/>
            <person name="Moriyama T."/>
            <person name="Ikeuchi M."/>
            <person name="Watanabe M."/>
            <person name="Wada H."/>
            <person name="Kobayashi K."/>
            <person name="Saito M."/>
            <person name="Masuda T."/>
            <person name="Sasaki-Sekimoto Y."/>
            <person name="Mashiguchi K."/>
            <person name="Awai K."/>
            <person name="Shimojima M."/>
            <person name="Masuda S."/>
            <person name="Iwai M."/>
            <person name="Nobusawa T."/>
            <person name="Narise T."/>
            <person name="Kondo S."/>
            <person name="Saito H."/>
            <person name="Sato R."/>
            <person name="Murakawa M."/>
            <person name="Ihara Y."/>
            <person name="Oshima-Yamada Y."/>
            <person name="Ohtaka K."/>
            <person name="Satoh M."/>
            <person name="Sonobe K."/>
            <person name="Ishii M."/>
            <person name="Ohtani R."/>
            <person name="Kanamori-Sato M."/>
            <person name="Honoki R."/>
            <person name="Miyazaki D."/>
            <person name="Mochizuki H."/>
            <person name="Umetsu J."/>
            <person name="Higashi K."/>
            <person name="Shibata D."/>
            <person name="Kamiya Y."/>
            <person name="Sato N."/>
            <person name="Nakamura Y."/>
            <person name="Tabata S."/>
            <person name="Ida S."/>
            <person name="Kurokawa K."/>
            <person name="Ohta H."/>
        </authorList>
    </citation>
    <scope>NUCLEOTIDE SEQUENCE [LARGE SCALE GENOMIC DNA]</scope>
    <source>
        <strain evidence="2 3">NIES-2285</strain>
    </source>
</reference>
<gene>
    <name evidence="2" type="ORF">KFL_000840010</name>
</gene>
<name>A0A1Y1I0C8_KLENI</name>
<evidence type="ECO:0000313" key="3">
    <source>
        <dbReference type="Proteomes" id="UP000054558"/>
    </source>
</evidence>
<proteinExistence type="predicted"/>
<keyword evidence="3" id="KW-1185">Reference proteome</keyword>
<organism evidence="2 3">
    <name type="scientific">Klebsormidium nitens</name>
    <name type="common">Green alga</name>
    <name type="synonym">Ulothrix nitens</name>
    <dbReference type="NCBI Taxonomy" id="105231"/>
    <lineage>
        <taxon>Eukaryota</taxon>
        <taxon>Viridiplantae</taxon>
        <taxon>Streptophyta</taxon>
        <taxon>Klebsormidiophyceae</taxon>
        <taxon>Klebsormidiales</taxon>
        <taxon>Klebsormidiaceae</taxon>
        <taxon>Klebsormidium</taxon>
    </lineage>
</organism>
<dbReference type="EMBL" id="DF237033">
    <property type="protein sequence ID" value="GAQ81558.1"/>
    <property type="molecule type" value="Genomic_DNA"/>
</dbReference>
<protein>
    <submittedName>
        <fullName evidence="2">Uncharacterized protein</fullName>
    </submittedName>
</protein>
<sequence length="114" mass="12899">MARGLSQRTLWGRTKEWGGGGEVWRKRLIHCNLAARHIMGKHLRADASSRRGSTFFTARASPSLRMMMKEEHLQRPFRWRSVRRRSVPAAKSTKTGPVAYGGPANKRLEGATRA</sequence>
<evidence type="ECO:0000256" key="1">
    <source>
        <dbReference type="SAM" id="MobiDB-lite"/>
    </source>
</evidence>
<evidence type="ECO:0000313" key="2">
    <source>
        <dbReference type="EMBL" id="GAQ81558.1"/>
    </source>
</evidence>
<dbReference type="AlphaFoldDB" id="A0A1Y1I0C8"/>
<accession>A0A1Y1I0C8</accession>